<feature type="region of interest" description="Disordered" evidence="3">
    <location>
        <begin position="334"/>
        <end position="354"/>
    </location>
</feature>
<dbReference type="InterPro" id="IPR001441">
    <property type="entry name" value="UPP_synth-like"/>
</dbReference>
<comment type="similarity">
    <text evidence="2">Belongs to the UPP synthase family.</text>
</comment>
<feature type="binding site" evidence="2">
    <location>
        <position position="551"/>
    </location>
    <ligand>
        <name>Mg(2+)</name>
        <dbReference type="ChEBI" id="CHEBI:18420"/>
    </ligand>
</feature>
<keyword evidence="1 2" id="KW-0808">Transferase</keyword>
<feature type="binding site" evidence="2">
    <location>
        <position position="385"/>
    </location>
    <ligand>
        <name>substrate</name>
    </ligand>
</feature>
<dbReference type="InterPro" id="IPR036424">
    <property type="entry name" value="UPP_synth-like_sf"/>
</dbReference>
<dbReference type="PANTHER" id="PTHR10291:SF0">
    <property type="entry name" value="DEHYDRODOLICHYL DIPHOSPHATE SYNTHASE 2"/>
    <property type="match status" value="1"/>
</dbReference>
<dbReference type="CDD" id="cd00475">
    <property type="entry name" value="Cis_IPPS"/>
    <property type="match status" value="1"/>
</dbReference>
<evidence type="ECO:0000256" key="3">
    <source>
        <dbReference type="SAM" id="MobiDB-lite"/>
    </source>
</evidence>
<feature type="binding site" evidence="2">
    <location>
        <position position="419"/>
    </location>
    <ligand>
        <name>substrate</name>
    </ligand>
</feature>
<gene>
    <name evidence="4" type="primary">uppS</name>
    <name evidence="4" type="ORF">ACFYZM_24890</name>
</gene>
<proteinExistence type="inferred from homology"/>
<comment type="cofactor">
    <cofactor evidence="2">
        <name>Mg(2+)</name>
        <dbReference type="ChEBI" id="CHEBI:18420"/>
    </cofactor>
    <text evidence="2">Binds 2 magnesium ions per subunit.</text>
</comment>
<reference evidence="4 5" key="1">
    <citation type="submission" date="2024-10" db="EMBL/GenBank/DDBJ databases">
        <title>The Natural Products Discovery Center: Release of the First 8490 Sequenced Strains for Exploring Actinobacteria Biosynthetic Diversity.</title>
        <authorList>
            <person name="Kalkreuter E."/>
            <person name="Kautsar S.A."/>
            <person name="Yang D."/>
            <person name="Bader C.D."/>
            <person name="Teijaro C.N."/>
            <person name="Fluegel L."/>
            <person name="Davis C.M."/>
            <person name="Simpson J.R."/>
            <person name="Lauterbach L."/>
            <person name="Steele A.D."/>
            <person name="Gui C."/>
            <person name="Meng S."/>
            <person name="Li G."/>
            <person name="Viehrig K."/>
            <person name="Ye F."/>
            <person name="Su P."/>
            <person name="Kiefer A.F."/>
            <person name="Nichols A."/>
            <person name="Cepeda A.J."/>
            <person name="Yan W."/>
            <person name="Fan B."/>
            <person name="Jiang Y."/>
            <person name="Adhikari A."/>
            <person name="Zheng C.-J."/>
            <person name="Schuster L."/>
            <person name="Cowan T.M."/>
            <person name="Smanski M.J."/>
            <person name="Chevrette M.G."/>
            <person name="De Carvalho L.P.S."/>
            <person name="Shen B."/>
        </authorList>
    </citation>
    <scope>NUCLEOTIDE SEQUENCE [LARGE SCALE GENOMIC DNA]</scope>
    <source>
        <strain evidence="4 5">NPDC001650</strain>
    </source>
</reference>
<dbReference type="Gene3D" id="3.40.1180.10">
    <property type="entry name" value="Decaprenyl diphosphate synthase-like"/>
    <property type="match status" value="1"/>
</dbReference>
<comment type="function">
    <text evidence="2">Catalyzes the condensation of isopentenyl diphosphate (IPP) with allylic pyrophosphates generating different type of terpenoids.</text>
</comment>
<dbReference type="EMBL" id="JBIAUT010000010">
    <property type="protein sequence ID" value="MFF4219490.1"/>
    <property type="molecule type" value="Genomic_DNA"/>
</dbReference>
<protein>
    <recommendedName>
        <fullName evidence="2">Isoprenyl transferase</fullName>
        <ecNumber evidence="2">2.5.1.-</ecNumber>
    </recommendedName>
</protein>
<feature type="binding site" evidence="2">
    <location>
        <begin position="413"/>
        <end position="415"/>
    </location>
    <ligand>
        <name>substrate</name>
    </ligand>
</feature>
<dbReference type="Proteomes" id="UP001602123">
    <property type="component" value="Unassembled WGS sequence"/>
</dbReference>
<dbReference type="Pfam" id="PF00494">
    <property type="entry name" value="SQS_PSY"/>
    <property type="match status" value="1"/>
</dbReference>
<comment type="subunit">
    <text evidence="2">Homodimer.</text>
</comment>
<dbReference type="GO" id="GO:0016740">
    <property type="term" value="F:transferase activity"/>
    <property type="evidence" value="ECO:0007669"/>
    <property type="project" value="UniProtKB-KW"/>
</dbReference>
<dbReference type="Pfam" id="PF01255">
    <property type="entry name" value="Prenyltransf"/>
    <property type="match status" value="1"/>
</dbReference>
<feature type="binding site" evidence="2">
    <location>
        <begin position="538"/>
        <end position="540"/>
    </location>
    <ligand>
        <name>substrate</name>
    </ligand>
</feature>
<feature type="binding site" evidence="2">
    <location>
        <position position="368"/>
    </location>
    <ligand>
        <name>Mg(2+)</name>
        <dbReference type="ChEBI" id="CHEBI:18420"/>
    </ligand>
</feature>
<dbReference type="PANTHER" id="PTHR10291">
    <property type="entry name" value="DEHYDRODOLICHYL DIPHOSPHATE SYNTHASE FAMILY MEMBER"/>
    <property type="match status" value="1"/>
</dbReference>
<comment type="caution">
    <text evidence="4">The sequence shown here is derived from an EMBL/GenBank/DDBJ whole genome shotgun (WGS) entry which is preliminary data.</text>
</comment>
<feature type="region of interest" description="Disordered" evidence="3">
    <location>
        <begin position="579"/>
        <end position="605"/>
    </location>
</feature>
<keyword evidence="5" id="KW-1185">Reference proteome</keyword>
<name>A0ABW6U3R2_9ACTN</name>
<accession>A0ABW6U3R2</accession>
<feature type="binding site" evidence="2">
    <location>
        <position position="381"/>
    </location>
    <ligand>
        <name>substrate</name>
    </ligand>
</feature>
<feature type="binding site" evidence="2">
    <location>
        <position position="417"/>
    </location>
    <ligand>
        <name>substrate</name>
    </ligand>
</feature>
<dbReference type="RefSeq" id="WP_388631073.1">
    <property type="nucleotide sequence ID" value="NZ_JBIAUT010000010.1"/>
</dbReference>
<feature type="binding site" evidence="2">
    <location>
        <position position="373"/>
    </location>
    <ligand>
        <name>substrate</name>
    </ligand>
</feature>
<feature type="binding site" evidence="2">
    <location>
        <position position="532"/>
    </location>
    <ligand>
        <name>substrate</name>
    </ligand>
</feature>
<keyword evidence="2" id="KW-0479">Metal-binding</keyword>
<dbReference type="EC" id="2.5.1.-" evidence="2"/>
<evidence type="ECO:0000313" key="5">
    <source>
        <dbReference type="Proteomes" id="UP001602123"/>
    </source>
</evidence>
<evidence type="ECO:0000256" key="2">
    <source>
        <dbReference type="HAMAP-Rule" id="MF_01139"/>
    </source>
</evidence>
<evidence type="ECO:0000313" key="4">
    <source>
        <dbReference type="EMBL" id="MFF4219490.1"/>
    </source>
</evidence>
<sequence length="605" mass="66605">MRRLPLPGIPAQAAIDDPALRAAYAACRRFAKTANPTEYSLMQLMPAAMRPSCWALWTALSVPDNIIDTASGTPAQRVTRMRAWITSLEADVKQGTSSDPFRRAIVDTVWRWNLNLRDLSVSFSAIEADAEGRRPATWTDWSARVQRSNASWAGQCLILFNRAGLPTPMRPQYQRDFARYLDGVYLTDTLADLSADLDRGALLLPAEVIDGFDATPADLLQRRWTPQIQALITHLVSRARHQLNAPAFLTVLHPGAVALFTAVSNLFLARLRAVERAGPRLLHTGPRPGKLARQCILAPARAKAALAWQMTPLNVPRTPSLPPQQIALPLTPAARPAAHTPPRPHASGVRPPAIAPDRMPRHVAIIMDGNGRWAAGRDLPRHEGHRAGRSALLDVIEGAREIGLQHLTVYAFSSENWQRSPEEVAHLLELARDGRQQFVAGGVRLRWAGSPDGLPEDLVDELHRGERETRGETGLTLTICFNYGGRAELAGAAADLARAAVAGDLDPNSISEHLLGRYLPNPDMPDVDLLWRTGGEHRISNFLPWQTSYAELHFTDGYWPDVDRRDLWQAIVTYGRRDRRHGTASATPRPAALAKTSSGRSAGDR</sequence>
<feature type="binding site" evidence="2">
    <location>
        <begin position="369"/>
        <end position="372"/>
    </location>
    <ligand>
        <name>substrate</name>
    </ligand>
</feature>
<dbReference type="HAMAP" id="MF_01139">
    <property type="entry name" value="ISPT"/>
    <property type="match status" value="1"/>
</dbReference>
<evidence type="ECO:0000256" key="1">
    <source>
        <dbReference type="ARBA" id="ARBA00022679"/>
    </source>
</evidence>
<dbReference type="SUPFAM" id="SSF64005">
    <property type="entry name" value="Undecaprenyl diphosphate synthase"/>
    <property type="match status" value="1"/>
</dbReference>
<keyword evidence="2" id="KW-0460">Magnesium</keyword>
<organism evidence="4 5">
    <name type="scientific">Streptomyces nondiastaticus</name>
    <dbReference type="NCBI Taxonomy" id="3154512"/>
    <lineage>
        <taxon>Bacteria</taxon>
        <taxon>Bacillati</taxon>
        <taxon>Actinomycetota</taxon>
        <taxon>Actinomycetes</taxon>
        <taxon>Kitasatosporales</taxon>
        <taxon>Streptomycetaceae</taxon>
        <taxon>Streptomyces</taxon>
    </lineage>
</organism>
<dbReference type="Gene3D" id="1.10.600.10">
    <property type="entry name" value="Farnesyl Diphosphate Synthase"/>
    <property type="match status" value="1"/>
</dbReference>
<feature type="active site" evidence="2">
    <location>
        <position position="368"/>
    </location>
</feature>
<dbReference type="NCBIfam" id="TIGR00055">
    <property type="entry name" value="uppS"/>
    <property type="match status" value="1"/>
</dbReference>
<feature type="compositionally biased region" description="Polar residues" evidence="3">
    <location>
        <begin position="595"/>
        <end position="605"/>
    </location>
</feature>
<feature type="active site" description="Proton acceptor" evidence="2">
    <location>
        <position position="416"/>
    </location>
</feature>
<dbReference type="SUPFAM" id="SSF48576">
    <property type="entry name" value="Terpenoid synthases"/>
    <property type="match status" value="1"/>
</dbReference>
<dbReference type="InterPro" id="IPR008949">
    <property type="entry name" value="Isoprenoid_synthase_dom_sf"/>
</dbReference>
<dbReference type="InterPro" id="IPR002060">
    <property type="entry name" value="Squ/phyt_synthse"/>
</dbReference>